<name>A0ABU5KMA4_9BACL</name>
<keyword evidence="1" id="KW-0812">Transmembrane</keyword>
<feature type="transmembrane region" description="Helical" evidence="1">
    <location>
        <begin position="12"/>
        <end position="35"/>
    </location>
</feature>
<evidence type="ECO:0000256" key="1">
    <source>
        <dbReference type="SAM" id="Phobius"/>
    </source>
</evidence>
<dbReference type="Proteomes" id="UP001292084">
    <property type="component" value="Unassembled WGS sequence"/>
</dbReference>
<accession>A0ABU5KMA4</accession>
<sequence length="81" mass="9559">MNMIEKLTMPIMAGYLSIAILMILIGVSGFIYVIYQIHKTNRIIAKRRVETEAHFRRMMDRADKRRGVSDETNTNCKQWRI</sequence>
<organism evidence="2 3">
    <name type="scientific">Jeotgalibacillus haloalkalitolerans</name>
    <dbReference type="NCBI Taxonomy" id="3104292"/>
    <lineage>
        <taxon>Bacteria</taxon>
        <taxon>Bacillati</taxon>
        <taxon>Bacillota</taxon>
        <taxon>Bacilli</taxon>
        <taxon>Bacillales</taxon>
        <taxon>Caryophanaceae</taxon>
        <taxon>Jeotgalibacillus</taxon>
    </lineage>
</organism>
<protein>
    <submittedName>
        <fullName evidence="2">Uncharacterized protein</fullName>
    </submittedName>
</protein>
<dbReference type="RefSeq" id="WP_322421236.1">
    <property type="nucleotide sequence ID" value="NZ_JAXQNN010000002.1"/>
</dbReference>
<gene>
    <name evidence="2" type="ORF">UFB30_08465</name>
</gene>
<dbReference type="EMBL" id="JAXQNN010000002">
    <property type="protein sequence ID" value="MDZ5712262.1"/>
    <property type="molecule type" value="Genomic_DNA"/>
</dbReference>
<evidence type="ECO:0000313" key="3">
    <source>
        <dbReference type="Proteomes" id="UP001292084"/>
    </source>
</evidence>
<keyword evidence="3" id="KW-1185">Reference proteome</keyword>
<keyword evidence="1" id="KW-1133">Transmembrane helix</keyword>
<evidence type="ECO:0000313" key="2">
    <source>
        <dbReference type="EMBL" id="MDZ5712262.1"/>
    </source>
</evidence>
<proteinExistence type="predicted"/>
<keyword evidence="1" id="KW-0472">Membrane</keyword>
<reference evidence="2 3" key="1">
    <citation type="submission" date="2023-12" db="EMBL/GenBank/DDBJ databases">
        <title>Jeotgalibacillus haloalkaliphilus sp. nov., a novel salt-tolerant bacteria, isolated from the estuary of the Fenhe River into the Yellow River.</title>
        <authorList>
            <person name="Li Y."/>
        </authorList>
    </citation>
    <scope>NUCLEOTIDE SEQUENCE [LARGE SCALE GENOMIC DNA]</scope>
    <source>
        <strain evidence="2 3">HH7-29</strain>
    </source>
</reference>
<comment type="caution">
    <text evidence="2">The sequence shown here is derived from an EMBL/GenBank/DDBJ whole genome shotgun (WGS) entry which is preliminary data.</text>
</comment>